<dbReference type="Proteomes" id="UP000028623">
    <property type="component" value="Unassembled WGS sequence"/>
</dbReference>
<evidence type="ECO:0000313" key="1">
    <source>
        <dbReference type="EMBL" id="KFC20974.1"/>
    </source>
</evidence>
<sequence>MKSIYNLLKEEVRKNQAVQNSILGNSHPWKRSHYIILSEIIKEDLSNREELQNERKFELGTSISHITLQRFFESDYHYKTHNDLRFLKTLDKICIFLGFKDLNSYVMNVKENNIYNEAFFSKEFTTDIVYRYCHTNFEFFKYFPTLQLEVFDGLIFPEAPFIERIKNYSSKLCENGLKLFTHNNRSNFEIFDLDIISEESDKMVIKTQEFWNLVFVVEETGEEYIVNELNTQIYFIKNIDEKWMIWDNYNPNSGLLNNVINKKPH</sequence>
<dbReference type="AlphaFoldDB" id="A0A085BES9"/>
<comment type="caution">
    <text evidence="1">The sequence shown here is derived from an EMBL/GenBank/DDBJ whole genome shotgun (WGS) entry which is preliminary data.</text>
</comment>
<dbReference type="eggNOG" id="ENOG5032GAW">
    <property type="taxonomic scope" value="Bacteria"/>
</dbReference>
<protein>
    <submittedName>
        <fullName evidence="1">Uncharacterized protein</fullName>
    </submittedName>
</protein>
<evidence type="ECO:0000313" key="2">
    <source>
        <dbReference type="Proteomes" id="UP000028623"/>
    </source>
</evidence>
<organism evidence="1 2">
    <name type="scientific">Epilithonimonas lactis</name>
    <dbReference type="NCBI Taxonomy" id="421072"/>
    <lineage>
        <taxon>Bacteria</taxon>
        <taxon>Pseudomonadati</taxon>
        <taxon>Bacteroidota</taxon>
        <taxon>Flavobacteriia</taxon>
        <taxon>Flavobacteriales</taxon>
        <taxon>Weeksellaceae</taxon>
        <taxon>Chryseobacterium group</taxon>
        <taxon>Epilithonimonas</taxon>
    </lineage>
</organism>
<dbReference type="EMBL" id="JPLY01000004">
    <property type="protein sequence ID" value="KFC20974.1"/>
    <property type="molecule type" value="Genomic_DNA"/>
</dbReference>
<name>A0A085BES9_9FLAO</name>
<reference evidence="1 2" key="1">
    <citation type="submission" date="2014-07" db="EMBL/GenBank/DDBJ databases">
        <title>Epilithonimonas lactis LMG 22401 Genome.</title>
        <authorList>
            <person name="Pipes S.E."/>
            <person name="Stropko S.J."/>
        </authorList>
    </citation>
    <scope>NUCLEOTIDE SEQUENCE [LARGE SCALE GENOMIC DNA]</scope>
    <source>
        <strain evidence="1 2">LMG 24401</strain>
    </source>
</reference>
<proteinExistence type="predicted"/>
<accession>A0A085BES9</accession>
<keyword evidence="2" id="KW-1185">Reference proteome</keyword>
<dbReference type="RefSeq" id="WP_034976655.1">
    <property type="nucleotide sequence ID" value="NZ_FOFI01000001.1"/>
</dbReference>
<gene>
    <name evidence="1" type="ORF">IO89_12155</name>
</gene>
<dbReference type="OrthoDB" id="1267200at2"/>